<evidence type="ECO:0000256" key="9">
    <source>
        <dbReference type="ARBA" id="ARBA00023315"/>
    </source>
</evidence>
<dbReference type="Pfam" id="PF08240">
    <property type="entry name" value="ADH_N"/>
    <property type="match status" value="1"/>
</dbReference>
<dbReference type="InterPro" id="IPR014030">
    <property type="entry name" value="Ketoacyl_synth_N"/>
</dbReference>
<dbReference type="Pfam" id="PF08659">
    <property type="entry name" value="KR"/>
    <property type="match status" value="2"/>
</dbReference>
<feature type="domain" description="Ketosynthase family 3 (KS3)" evidence="12">
    <location>
        <begin position="29"/>
        <end position="438"/>
    </location>
</feature>
<dbReference type="GO" id="GO:0004315">
    <property type="term" value="F:3-oxoacyl-[acyl-carrier-protein] synthase activity"/>
    <property type="evidence" value="ECO:0007669"/>
    <property type="project" value="InterPro"/>
</dbReference>
<evidence type="ECO:0000313" key="15">
    <source>
        <dbReference type="Proteomes" id="UP000268727"/>
    </source>
</evidence>
<dbReference type="InterPro" id="IPR032821">
    <property type="entry name" value="PKS_assoc"/>
</dbReference>
<dbReference type="Pfam" id="PF14765">
    <property type="entry name" value="PS-DH"/>
    <property type="match status" value="2"/>
</dbReference>
<comment type="caution">
    <text evidence="14">The sequence shown here is derived from an EMBL/GenBank/DDBJ whole genome shotgun (WGS) entry which is preliminary data.</text>
</comment>
<keyword evidence="4" id="KW-0597">Phosphoprotein</keyword>
<dbReference type="Gene3D" id="3.40.366.10">
    <property type="entry name" value="Malonyl-Coenzyme A Acyl Carrier Protein, domain 2"/>
    <property type="match status" value="2"/>
</dbReference>
<dbReference type="EMBL" id="RJKM01000001">
    <property type="protein sequence ID" value="ROP35823.1"/>
    <property type="molecule type" value="Genomic_DNA"/>
</dbReference>
<proteinExistence type="predicted"/>
<keyword evidence="5 14" id="KW-0808">Transferase</keyword>
<dbReference type="Gene3D" id="3.90.180.10">
    <property type="entry name" value="Medium-chain alcohol dehydrogenases, catalytic domain"/>
    <property type="match status" value="1"/>
</dbReference>
<dbReference type="InterPro" id="IPR001227">
    <property type="entry name" value="Ac_transferase_dom_sf"/>
</dbReference>
<feature type="active site" description="Proton acceptor; for dehydratase activity" evidence="10">
    <location>
        <position position="2770"/>
    </location>
</feature>
<dbReference type="InterPro" id="IPR020806">
    <property type="entry name" value="PKS_PP-bd"/>
</dbReference>
<dbReference type="SMART" id="SM01294">
    <property type="entry name" value="PKS_PP_betabranch"/>
    <property type="match status" value="2"/>
</dbReference>
<dbReference type="InterPro" id="IPR049551">
    <property type="entry name" value="PKS_DH_C"/>
</dbReference>
<organism evidence="14 15">
    <name type="scientific">Saccharothrix texasensis</name>
    <dbReference type="NCBI Taxonomy" id="103734"/>
    <lineage>
        <taxon>Bacteria</taxon>
        <taxon>Bacillati</taxon>
        <taxon>Actinomycetota</taxon>
        <taxon>Actinomycetes</taxon>
        <taxon>Pseudonocardiales</taxon>
        <taxon>Pseudonocardiaceae</taxon>
        <taxon>Saccharothrix</taxon>
    </lineage>
</organism>
<keyword evidence="3" id="KW-0596">Phosphopantetheine</keyword>
<dbReference type="Pfam" id="PF08990">
    <property type="entry name" value="Docking"/>
    <property type="match status" value="1"/>
</dbReference>
<keyword evidence="8" id="KW-0511">Multifunctional enzyme</keyword>
<dbReference type="InterPro" id="IPR042104">
    <property type="entry name" value="PKS_dehydratase_sf"/>
</dbReference>
<dbReference type="InterPro" id="IPR016039">
    <property type="entry name" value="Thiolase-like"/>
</dbReference>
<dbReference type="GO" id="GO:0016491">
    <property type="term" value="F:oxidoreductase activity"/>
    <property type="evidence" value="ECO:0007669"/>
    <property type="project" value="InterPro"/>
</dbReference>
<dbReference type="GO" id="GO:0004312">
    <property type="term" value="F:fatty acid synthase activity"/>
    <property type="evidence" value="ECO:0007669"/>
    <property type="project" value="TreeGrafter"/>
</dbReference>
<dbReference type="Pfam" id="PF00109">
    <property type="entry name" value="ketoacyl-synt"/>
    <property type="match status" value="2"/>
</dbReference>
<feature type="active site" description="Proton acceptor; for dehydratase activity" evidence="10">
    <location>
        <position position="902"/>
    </location>
</feature>
<evidence type="ECO:0000313" key="14">
    <source>
        <dbReference type="EMBL" id="ROP35823.1"/>
    </source>
</evidence>
<dbReference type="Pfam" id="PF00550">
    <property type="entry name" value="PP-binding"/>
    <property type="match status" value="2"/>
</dbReference>
<dbReference type="PROSITE" id="PS52019">
    <property type="entry name" value="PKS_MFAS_DH"/>
    <property type="match status" value="2"/>
</dbReference>
<dbReference type="PROSITE" id="PS50075">
    <property type="entry name" value="CARRIER"/>
    <property type="match status" value="2"/>
</dbReference>
<dbReference type="GO" id="GO:0006633">
    <property type="term" value="P:fatty acid biosynthetic process"/>
    <property type="evidence" value="ECO:0007669"/>
    <property type="project" value="InterPro"/>
</dbReference>
<dbReference type="SUPFAM" id="SSF52151">
    <property type="entry name" value="FabD/lysophospholipase-like"/>
    <property type="match status" value="2"/>
</dbReference>
<dbReference type="SUPFAM" id="SSF51735">
    <property type="entry name" value="NAD(P)-binding Rossmann-fold domains"/>
    <property type="match status" value="5"/>
</dbReference>
<dbReference type="InterPro" id="IPR011032">
    <property type="entry name" value="GroES-like_sf"/>
</dbReference>
<dbReference type="GO" id="GO:0031177">
    <property type="term" value="F:phosphopantetheine binding"/>
    <property type="evidence" value="ECO:0007669"/>
    <property type="project" value="InterPro"/>
</dbReference>
<dbReference type="RefSeq" id="WP_123741897.1">
    <property type="nucleotide sequence ID" value="NZ_RJKM01000001.1"/>
</dbReference>
<dbReference type="Pfam" id="PF21089">
    <property type="entry name" value="PKS_DH_N"/>
    <property type="match status" value="2"/>
</dbReference>
<dbReference type="CDD" id="cd00833">
    <property type="entry name" value="PKS"/>
    <property type="match status" value="2"/>
</dbReference>
<dbReference type="GO" id="GO:0033068">
    <property type="term" value="P:macrolide biosynthetic process"/>
    <property type="evidence" value="ECO:0007669"/>
    <property type="project" value="UniProtKB-ARBA"/>
</dbReference>
<feature type="domain" description="PKS/mFAS DH" evidence="13">
    <location>
        <begin position="2738"/>
        <end position="3007"/>
    </location>
</feature>
<feature type="domain" description="Carrier" evidence="11">
    <location>
        <begin position="1807"/>
        <end position="1882"/>
    </location>
</feature>
<dbReference type="InterPro" id="IPR036736">
    <property type="entry name" value="ACP-like_sf"/>
</dbReference>
<dbReference type="PROSITE" id="PS00606">
    <property type="entry name" value="KS3_1"/>
    <property type="match status" value="2"/>
</dbReference>
<dbReference type="Pfam" id="PF22953">
    <property type="entry name" value="SpnB_Rossmann"/>
    <property type="match status" value="1"/>
</dbReference>
<feature type="active site" description="Proton donor; for dehydratase activity" evidence="10">
    <location>
        <position position="1052"/>
    </location>
</feature>
<accession>A0A3N1GZU8</accession>
<dbReference type="SUPFAM" id="SSF55048">
    <property type="entry name" value="Probable ACP-binding domain of malonyl-CoA ACP transacylase"/>
    <property type="match status" value="2"/>
</dbReference>
<evidence type="ECO:0000256" key="1">
    <source>
        <dbReference type="ARBA" id="ARBA00001957"/>
    </source>
</evidence>
<dbReference type="InterPro" id="IPR049900">
    <property type="entry name" value="PKS_mFAS_DH"/>
</dbReference>
<dbReference type="InterPro" id="IPR014031">
    <property type="entry name" value="Ketoacyl_synth_C"/>
</dbReference>
<dbReference type="CDD" id="cd05195">
    <property type="entry name" value="enoyl_red"/>
    <property type="match status" value="1"/>
</dbReference>
<dbReference type="SUPFAM" id="SSF50129">
    <property type="entry name" value="GroES-like"/>
    <property type="match status" value="1"/>
</dbReference>
<feature type="region of interest" description="C-terminal hotdog fold" evidence="10">
    <location>
        <begin position="995"/>
        <end position="1124"/>
    </location>
</feature>
<dbReference type="SMART" id="SM00826">
    <property type="entry name" value="PKS_DH"/>
    <property type="match status" value="2"/>
</dbReference>
<evidence type="ECO:0000256" key="3">
    <source>
        <dbReference type="ARBA" id="ARBA00022450"/>
    </source>
</evidence>
<dbReference type="Gene3D" id="3.30.70.3290">
    <property type="match status" value="2"/>
</dbReference>
<dbReference type="FunFam" id="3.40.47.10:FF:000019">
    <property type="entry name" value="Polyketide synthase type I"/>
    <property type="match status" value="2"/>
</dbReference>
<keyword evidence="9" id="KW-0012">Acyltransferase</keyword>
<feature type="region of interest" description="N-terminal hotdog fold" evidence="10">
    <location>
        <begin position="870"/>
        <end position="986"/>
    </location>
</feature>
<dbReference type="Gene3D" id="3.40.47.10">
    <property type="match status" value="2"/>
</dbReference>
<feature type="domain" description="Carrier" evidence="11">
    <location>
        <begin position="3336"/>
        <end position="3411"/>
    </location>
</feature>
<dbReference type="PANTHER" id="PTHR43775:SF51">
    <property type="entry name" value="INACTIVE PHENOLPHTHIOCEROL SYNTHESIS POLYKETIDE SYNTHASE TYPE I PKS1-RELATED"/>
    <property type="match status" value="1"/>
</dbReference>
<sequence>MAGDEKLLDYLKRVTAELQETRQRLADAQEPIAIVAMACRYPGGVRSPEDLWRLVASGGDAITGFPTDRDWEGEGLGGFLHDAADFDAGFFGISPREALATDPQQRLLLEVSWEAFERAGLTADAVRGSRTGVFAGVMYDDYASRFRTPPEEVAGHLGTGSAGSVASGRLAYAFGLTGPAVTIDTACSSSLVALHLAARSLRAGECDLALAGGVAVMATQRTFTEFAKQGGLAADGRCKAFSADADGTGWSEGAGLLLLERLSDARRHGHPVLAVVSGSAVNQDGASSGLTAPNGPAQERVIRDALTAAGLTPADVDVVEAHGTGTRLGDPIEAQALLATYGRDRDTPVLLGSVKSNLGHTQTAAGVAGVIKVVMAMRHGIAPKTLHVGEPSPHVDWSAGELRLLTEATPWPAADRPRRAAVSSFGISGTNAHVIVEHAAEPAEPAEPARGFGRVPWALSAKSPGALREQASRLLDLDADPADVAWSLAHTRTPFRHRAVVLGDVRAGLGALSRDEPAADVVTGEATASGGVALIFPGQGAQWSGMGVELYRSSPVFAAKLDECAAALRSHVDWDLVTELAGPLDRPDVVQPAQWAVMVSLAELWRHHGVVPAAVVGHSQGEVAAAAVAGALSLDDAARVIALRAKAVLSPALRGGVASVPLPVDEVRALLEDGLGIAGVNGPRSTLVSGDTAALDRLLAREELRAKRVPVDFAAHSPRVEAIRDELLAAFAPVRPRSSAIPFYSSVTGALVDTSTLDADYWYRNAREPVEFHRATQAALADGIGVLLESSPHPVLTTALADGPVVLSTLRRDDGGPDRFAHAVAQAHVRGVAVDWRLPEARRTDLPTYPFQRERFWLANELDYGAASGHPLLTSAVRLADGDGVLLAGRLSLDAHPWLADHAVLGEPVVPGAALVELAVHAGERVGCPVLAELVLHAPLTVPAEVQLAVQAPDDRGHRRVTVHSRLGDDWTAHAMGVLAPAGAPLRGFDRPADAEPVDLEGRYERLADQGYHYGPVFRGLAAAWRAGDDLHADVRLSGDPGRFDPHPALLDAVLHVLDTPAHEVRVPFSWTGVRMRRSATTRLRVRVRPNGDGHEITAVDEDGVPVFAVESLVLRTVGAGLARSPLSRVDWVPLALPEEGVEADVLHVTGAADPVSGAREALARVLGAVREHLAGDRPHLVVVTRNAVGDHVSDLAAAPVWGLVRSVIAEHPGRVSIVDTDEASADLVTRGVAAGEPQVVLRGREAWTPKVVPLHVPRTPDTDWHWDVTERGTLENLAPVPSPREPLGPGEVRIAVRAAGLNFRDVLIGLDLYPGDDAKIGGEAAGVVLEVGADVTDFTAGDEVMGLFAGGAMGPVAVTDHRMLALVPTGWTFAQAASTPVVFLTAFYGLVDLAGARAGQSLLVHAATGGVGMAATQLARHWGLELHGTASPPKWPVLRSLGYPDERIASSRTLEFEQRFADGVDIVLDCLADEFVDASLRLLPRGGVFLEMGKADIRDAAEVARRHPGVLYRAYDLVEAGPDRIREMFAELGALFEAGALTPLPVTAWDLRQAPEAFRFLGQARHTGKLVLTAPVVELGDTVLITGGTGTLGTLLARHLATAHGVRTLVLVSRGGGPNPLPDLDADVRVVACDVGDRDALAALLADLPGLTAVVHAAGVLDDGTVESLTPERLATALRPKVDAAWHLHELTDVPLVLFSSLAGVLGGAGQANYAAGNAFLDALAQHRRARGLPAVSIAWGLWAEDSGLTGGLGEADRARLARSGYAPLSTAEALAMFDSAVAADRPLVVGARATVVTPAAKTDHGTVLDLVRAHVATVLGHGSPDSVDVSRPFKDLGFDSLTTVELRNRLAAATGRSLPTTLVFDHPTPTALAEHLAGERRPVVTTPVAAPSQEPIAIIGMACRFPGGVRSPEDLWRLVEAEADVVGPFPTDRGWDLAGIFDTDPDQPGTTYTRGGGFLDVATTFDAAFFGISPREALAMDPQQRLLLEVSWEAFERAGIHPESVRGSTAGVFVGTNGQDYSDLWRGDWDAVEGYIGTGNSASVLSGRVAYAFGLEGPAVTVDTACSASLVSLHWAAQALRRGECSLALAGGATVMATPGTYTEFSRQRVLSEDGRCKSFSAAADGTGWAEGVGVLLVERLSDARRNGHQVLAVVRGTAVNQDGASNGLTAPNGLAQQRVLQRALDDAGLSPADVDAVEAHGTGTRLGDPIEARALLATYGRERTEPLWVGSLKSNLGHSQAASGVAGVIKMVQAVRHGVLPRTLHVTEPTPHADWGADTVQVLAQARPWPEAGRPRRFGVSSFGISGTNAHVIVEQADEETAEPTDDARPVAWVLSAKDNAALREQAQRLLAHLGATPEHPLDVAWTLATTRAHLDRRIGFAGSTRHALMERLAEVTGGRDDAGRVAFLFSGQGSQHPGMAAGLREAFPVFARAFDEVCAHLGLGDALDTDAVHETGVAQPALFAFEVALFRLLEHWGVRPDFVAGHSVGEIAAAHVAGVLSLADACTLVTARGRLMQALPAGGAMAAVVASEQEVLPLLTDGVTVAAVNGPRSTVVSGDEDAVLAVAARFERGTRLKVSHAFHSHLMDPMLAGFRAVVEGLSFGPAAIPVVSTLTGTPVEFTAEHWVRHAREAVRFHDAVRHLESLGARTFLEVGPSGALSGTGGFTPALRRDRPDEEALLDAVAELHARGVEVDWTRVYEGRPTRRAQLPTYAFQPKRFWPGAAARRRADAEHPMVDAVAELAEHGGLLLHGRLSTATHPWLAEHRVFDQVVVPGTALLELAGHAATRVGAGRVAELTLHNPLVVPDGTAVEVQLVVSDHDLTIHARPEGGEWAKHATGALGDDAAPAVPLTDWPPPGAHEIGIDELYDDFAAAGLDYGPVFRGLRAVWRRAARDAGGAEVTEVFAEVSVPDGGGYGLHPALRDVAQHVVVPGDLVVGAGHAFLPFAWTDVTVHSRGASTLRVRLTPTGPDSVSLVLADDFGAPVATVGSLALRPAAVPRPLHRVTWTREPVPEGVVRHVVPLVEGDPPTAARAATADVLAQLGAWPADPRSADSRLAIVVSDDLAHAAVHGLVRAAQAEYPDRFLLVRGDEVVTPRFVPAPPAPDGELPAGTVLVTGGTGALGRLIARHLGDRAVLVSRSGTPVAGFRTVACDVADRDALAALLATIPDLAAVVHAAGVLDDGVLSSLTPDRFDAVFRPKVDAAWHLHELTDVPLVLFSSAAGLLGGAGQGNYAAANAFLDGLAEHRRAGGLPAVSLAWGLWEVGMGGSLSDAHRERLGRDGVAPLTEAEGLALFDAALGLDDAVLLPARVSAATLRPRAAKAVEVRKDVDPLTLVRSTVATVLGHGSAEDVPPGRPFTDLGLDSLAAVEIRRRLDAATGLRLPATVVFDHPNPTALADHLAERLRPDHAAVALAQVDVLARSLAALGEEDGARVRQRLEALLAVRLAQEPADAPETADDLELDTADLDQMLDIIDQELGAT</sequence>
<dbReference type="InterPro" id="IPR013154">
    <property type="entry name" value="ADH-like_N"/>
</dbReference>
<feature type="domain" description="Ketosynthase family 3 (KS3)" evidence="12">
    <location>
        <begin position="1895"/>
        <end position="2319"/>
    </location>
</feature>
<dbReference type="SMART" id="SM00823">
    <property type="entry name" value="PKS_PP"/>
    <property type="match status" value="2"/>
</dbReference>
<dbReference type="PANTHER" id="PTHR43775">
    <property type="entry name" value="FATTY ACID SYNTHASE"/>
    <property type="match status" value="1"/>
</dbReference>
<dbReference type="Gene3D" id="3.10.129.110">
    <property type="entry name" value="Polyketide synthase dehydratase"/>
    <property type="match status" value="2"/>
</dbReference>
<dbReference type="Gene3D" id="1.10.1200.10">
    <property type="entry name" value="ACP-like"/>
    <property type="match status" value="2"/>
</dbReference>
<dbReference type="CDD" id="cd08956">
    <property type="entry name" value="KR_3_FAS_SDR_x"/>
    <property type="match status" value="2"/>
</dbReference>
<evidence type="ECO:0000256" key="5">
    <source>
        <dbReference type="ARBA" id="ARBA00022679"/>
    </source>
</evidence>
<dbReference type="PROSITE" id="PS52004">
    <property type="entry name" value="KS3_2"/>
    <property type="match status" value="2"/>
</dbReference>
<dbReference type="Gene3D" id="3.40.50.720">
    <property type="entry name" value="NAD(P)-binding Rossmann-like Domain"/>
    <property type="match status" value="4"/>
</dbReference>
<dbReference type="InterPro" id="IPR057326">
    <property type="entry name" value="KR_dom"/>
</dbReference>
<dbReference type="OrthoDB" id="9778690at2"/>
<evidence type="ECO:0000256" key="8">
    <source>
        <dbReference type="ARBA" id="ARBA00023268"/>
    </source>
</evidence>
<gene>
    <name evidence="14" type="ORF">EDD40_1076</name>
</gene>
<dbReference type="Proteomes" id="UP000268727">
    <property type="component" value="Unassembled WGS sequence"/>
</dbReference>
<feature type="domain" description="PKS/mFAS DH" evidence="13">
    <location>
        <begin position="870"/>
        <end position="1124"/>
    </location>
</feature>
<evidence type="ECO:0000256" key="6">
    <source>
        <dbReference type="ARBA" id="ARBA00022737"/>
    </source>
</evidence>
<evidence type="ECO:0000256" key="4">
    <source>
        <dbReference type="ARBA" id="ARBA00022553"/>
    </source>
</evidence>
<dbReference type="SMART" id="SM00825">
    <property type="entry name" value="PKS_KS"/>
    <property type="match status" value="2"/>
</dbReference>
<evidence type="ECO:0000256" key="2">
    <source>
        <dbReference type="ARBA" id="ARBA00004792"/>
    </source>
</evidence>
<dbReference type="InterPro" id="IPR050091">
    <property type="entry name" value="PKS_NRPS_Biosynth_Enz"/>
</dbReference>
<reference evidence="14 15" key="1">
    <citation type="submission" date="2018-11" db="EMBL/GenBank/DDBJ databases">
        <title>Sequencing the genomes of 1000 actinobacteria strains.</title>
        <authorList>
            <person name="Klenk H.-P."/>
        </authorList>
    </citation>
    <scope>NUCLEOTIDE SEQUENCE [LARGE SCALE GENOMIC DNA]</scope>
    <source>
        <strain evidence="14 15">DSM 44231</strain>
    </source>
</reference>
<dbReference type="SMART" id="SM00827">
    <property type="entry name" value="PKS_AT"/>
    <property type="match status" value="2"/>
</dbReference>
<evidence type="ECO:0000259" key="12">
    <source>
        <dbReference type="PROSITE" id="PS52004"/>
    </source>
</evidence>
<dbReference type="InterPro" id="IPR020843">
    <property type="entry name" value="ER"/>
</dbReference>
<keyword evidence="15" id="KW-1185">Reference proteome</keyword>
<dbReference type="PROSITE" id="PS00012">
    <property type="entry name" value="PHOSPHOPANTETHEINE"/>
    <property type="match status" value="2"/>
</dbReference>
<dbReference type="SMART" id="SM00829">
    <property type="entry name" value="PKS_ER"/>
    <property type="match status" value="1"/>
</dbReference>
<feature type="active site" description="Proton donor; for dehydratase activity" evidence="10">
    <location>
        <position position="2929"/>
    </location>
</feature>
<dbReference type="InterPro" id="IPR006162">
    <property type="entry name" value="Ppantetheine_attach_site"/>
</dbReference>
<dbReference type="Pfam" id="PF00698">
    <property type="entry name" value="Acyl_transf_1"/>
    <property type="match status" value="2"/>
</dbReference>
<dbReference type="InterPro" id="IPR016036">
    <property type="entry name" value="Malonyl_transacylase_ACP-bd"/>
</dbReference>
<dbReference type="InterPro" id="IPR014043">
    <property type="entry name" value="Acyl_transferase_dom"/>
</dbReference>
<dbReference type="Pfam" id="PF13602">
    <property type="entry name" value="ADH_zinc_N_2"/>
    <property type="match status" value="1"/>
</dbReference>
<evidence type="ECO:0000259" key="11">
    <source>
        <dbReference type="PROSITE" id="PS50075"/>
    </source>
</evidence>
<dbReference type="InterPro" id="IPR013968">
    <property type="entry name" value="PKS_KR"/>
</dbReference>
<dbReference type="InterPro" id="IPR020807">
    <property type="entry name" value="PKS_DH"/>
</dbReference>
<dbReference type="Pfam" id="PF16197">
    <property type="entry name" value="KAsynt_C_assoc"/>
    <property type="match status" value="2"/>
</dbReference>
<feature type="region of interest" description="N-terminal hotdog fold" evidence="10">
    <location>
        <begin position="2738"/>
        <end position="2853"/>
    </location>
</feature>
<comment type="pathway">
    <text evidence="2">Antibiotic biosynthesis.</text>
</comment>
<dbReference type="SUPFAM" id="SSF53901">
    <property type="entry name" value="Thiolase-like"/>
    <property type="match status" value="2"/>
</dbReference>
<evidence type="ECO:0000256" key="10">
    <source>
        <dbReference type="PROSITE-ProRule" id="PRU01363"/>
    </source>
</evidence>
<dbReference type="InterPro" id="IPR015083">
    <property type="entry name" value="NorB/c/GfsB-D-like_docking"/>
</dbReference>
<dbReference type="InterPro" id="IPR036291">
    <property type="entry name" value="NAD(P)-bd_dom_sf"/>
</dbReference>
<dbReference type="InterPro" id="IPR016035">
    <property type="entry name" value="Acyl_Trfase/lysoPLipase"/>
</dbReference>
<dbReference type="InterPro" id="IPR018201">
    <property type="entry name" value="Ketoacyl_synth_AS"/>
</dbReference>
<evidence type="ECO:0000256" key="7">
    <source>
        <dbReference type="ARBA" id="ARBA00023194"/>
    </source>
</evidence>
<dbReference type="SUPFAM" id="SSF47336">
    <property type="entry name" value="ACP-like"/>
    <property type="match status" value="2"/>
</dbReference>
<feature type="region of interest" description="C-terminal hotdog fold" evidence="10">
    <location>
        <begin position="2864"/>
        <end position="3007"/>
    </location>
</feature>
<dbReference type="InterPro" id="IPR055123">
    <property type="entry name" value="SpnB-like_Rossmann"/>
</dbReference>
<comment type="cofactor">
    <cofactor evidence="1">
        <name>pantetheine 4'-phosphate</name>
        <dbReference type="ChEBI" id="CHEBI:47942"/>
    </cofactor>
</comment>
<dbReference type="FunFam" id="1.10.1200.10:FF:000007">
    <property type="entry name" value="Probable polyketide synthase pks17"/>
    <property type="match status" value="2"/>
</dbReference>
<dbReference type="InterPro" id="IPR009081">
    <property type="entry name" value="PP-bd_ACP"/>
</dbReference>
<keyword evidence="6" id="KW-0677">Repeat</keyword>
<dbReference type="InterPro" id="IPR020841">
    <property type="entry name" value="PKS_Beta-ketoAc_synthase_dom"/>
</dbReference>
<keyword evidence="7" id="KW-0045">Antibiotic biosynthesis</keyword>
<name>A0A3N1GZU8_9PSEU</name>
<evidence type="ECO:0000259" key="13">
    <source>
        <dbReference type="PROSITE" id="PS52019"/>
    </source>
</evidence>
<dbReference type="SMART" id="SM00822">
    <property type="entry name" value="PKS_KR"/>
    <property type="match status" value="2"/>
</dbReference>
<dbReference type="InterPro" id="IPR049552">
    <property type="entry name" value="PKS_DH_N"/>
</dbReference>
<protein>
    <submittedName>
        <fullName evidence="14">Acyl transferase domain-containing protein</fullName>
    </submittedName>
</protein>
<dbReference type="Pfam" id="PF02801">
    <property type="entry name" value="Ketoacyl-synt_C"/>
    <property type="match status" value="2"/>
</dbReference>